<evidence type="ECO:0000313" key="2">
    <source>
        <dbReference type="Proteomes" id="UP000054018"/>
    </source>
</evidence>
<reference evidence="2" key="2">
    <citation type="submission" date="2015-01" db="EMBL/GenBank/DDBJ databases">
        <title>Evolutionary Origins and Diversification of the Mycorrhizal Mutualists.</title>
        <authorList>
            <consortium name="DOE Joint Genome Institute"/>
            <consortium name="Mycorrhizal Genomics Consortium"/>
            <person name="Kohler A."/>
            <person name="Kuo A."/>
            <person name="Nagy L.G."/>
            <person name="Floudas D."/>
            <person name="Copeland A."/>
            <person name="Barry K.W."/>
            <person name="Cichocki N."/>
            <person name="Veneault-Fourrey C."/>
            <person name="LaButti K."/>
            <person name="Lindquist E.A."/>
            <person name="Lipzen A."/>
            <person name="Lundell T."/>
            <person name="Morin E."/>
            <person name="Murat C."/>
            <person name="Riley R."/>
            <person name="Ohm R."/>
            <person name="Sun H."/>
            <person name="Tunlid A."/>
            <person name="Henrissat B."/>
            <person name="Grigoriev I.V."/>
            <person name="Hibbett D.S."/>
            <person name="Martin F."/>
        </authorList>
    </citation>
    <scope>NUCLEOTIDE SEQUENCE [LARGE SCALE GENOMIC DNA]</scope>
    <source>
        <strain evidence="2">441</strain>
    </source>
</reference>
<organism evidence="1 2">
    <name type="scientific">Pisolithus microcarpus 441</name>
    <dbReference type="NCBI Taxonomy" id="765257"/>
    <lineage>
        <taxon>Eukaryota</taxon>
        <taxon>Fungi</taxon>
        <taxon>Dikarya</taxon>
        <taxon>Basidiomycota</taxon>
        <taxon>Agaricomycotina</taxon>
        <taxon>Agaricomycetes</taxon>
        <taxon>Agaricomycetidae</taxon>
        <taxon>Boletales</taxon>
        <taxon>Sclerodermatineae</taxon>
        <taxon>Pisolithaceae</taxon>
        <taxon>Pisolithus</taxon>
    </lineage>
</organism>
<protein>
    <submittedName>
        <fullName evidence="1">Uncharacterized protein</fullName>
    </submittedName>
</protein>
<dbReference type="HOGENOM" id="CLU_2373576_0_0_1"/>
<accession>A0A0C9YRP0</accession>
<dbReference type="EMBL" id="KN833856">
    <property type="protein sequence ID" value="KIK16489.1"/>
    <property type="molecule type" value="Genomic_DNA"/>
</dbReference>
<evidence type="ECO:0000313" key="1">
    <source>
        <dbReference type="EMBL" id="KIK16489.1"/>
    </source>
</evidence>
<keyword evidence="2" id="KW-1185">Reference proteome</keyword>
<name>A0A0C9YRP0_9AGAM</name>
<proteinExistence type="predicted"/>
<sequence>MVVGSSVAPANSPDHRVPPSYEIPIRFLVKIKNVCRWGIQFARWQVAQFPLVEHSLSKQMTSANRTTFTNCGLRAIRISQYASGPNCVRQIDQHR</sequence>
<dbReference type="Proteomes" id="UP000054018">
    <property type="component" value="Unassembled WGS sequence"/>
</dbReference>
<reference evidence="1 2" key="1">
    <citation type="submission" date="2014-04" db="EMBL/GenBank/DDBJ databases">
        <authorList>
            <consortium name="DOE Joint Genome Institute"/>
            <person name="Kuo A."/>
            <person name="Kohler A."/>
            <person name="Costa M.D."/>
            <person name="Nagy L.G."/>
            <person name="Floudas D."/>
            <person name="Copeland A."/>
            <person name="Barry K.W."/>
            <person name="Cichocki N."/>
            <person name="Veneault-Fourrey C."/>
            <person name="LaButti K."/>
            <person name="Lindquist E.A."/>
            <person name="Lipzen A."/>
            <person name="Lundell T."/>
            <person name="Morin E."/>
            <person name="Murat C."/>
            <person name="Sun H."/>
            <person name="Tunlid A."/>
            <person name="Henrissat B."/>
            <person name="Grigoriev I.V."/>
            <person name="Hibbett D.S."/>
            <person name="Martin F."/>
            <person name="Nordberg H.P."/>
            <person name="Cantor M.N."/>
            <person name="Hua S.X."/>
        </authorList>
    </citation>
    <scope>NUCLEOTIDE SEQUENCE [LARGE SCALE GENOMIC DNA]</scope>
    <source>
        <strain evidence="1 2">441</strain>
    </source>
</reference>
<dbReference type="AlphaFoldDB" id="A0A0C9YRP0"/>
<gene>
    <name evidence="1" type="ORF">PISMIDRAFT_266698</name>
</gene>